<gene>
    <name evidence="1" type="ORF">IHE45_17G014700</name>
</gene>
<reference evidence="2" key="1">
    <citation type="journal article" date="2022" name="Nat. Commun.">
        <title>Chromosome evolution and the genetic basis of agronomically important traits in greater yam.</title>
        <authorList>
            <person name="Bredeson J.V."/>
            <person name="Lyons J.B."/>
            <person name="Oniyinde I.O."/>
            <person name="Okereke N.R."/>
            <person name="Kolade O."/>
            <person name="Nnabue I."/>
            <person name="Nwadili C.O."/>
            <person name="Hribova E."/>
            <person name="Parker M."/>
            <person name="Nwogha J."/>
            <person name="Shu S."/>
            <person name="Carlson J."/>
            <person name="Kariba R."/>
            <person name="Muthemba S."/>
            <person name="Knop K."/>
            <person name="Barton G.J."/>
            <person name="Sherwood A.V."/>
            <person name="Lopez-Montes A."/>
            <person name="Asiedu R."/>
            <person name="Jamnadass R."/>
            <person name="Muchugi A."/>
            <person name="Goodstein D."/>
            <person name="Egesi C.N."/>
            <person name="Featherston J."/>
            <person name="Asfaw A."/>
            <person name="Simpson G.G."/>
            <person name="Dolezel J."/>
            <person name="Hendre P.S."/>
            <person name="Van Deynze A."/>
            <person name="Kumar P.L."/>
            <person name="Obidiegwu J.E."/>
            <person name="Bhattacharjee R."/>
            <person name="Rokhsar D.S."/>
        </authorList>
    </citation>
    <scope>NUCLEOTIDE SEQUENCE [LARGE SCALE GENOMIC DNA]</scope>
    <source>
        <strain evidence="2">cv. TDa95/00328</strain>
    </source>
</reference>
<dbReference type="EC" id="2.4.1.271" evidence="1"/>
<accession>A0ACB7UAH2</accession>
<protein>
    <submittedName>
        <fullName evidence="1">Crocetin glucosyltransferase protein</fullName>
        <ecNumber evidence="1">2.4.1.271</ecNumber>
    </submittedName>
</protein>
<organism evidence="1 2">
    <name type="scientific">Dioscorea alata</name>
    <name type="common">Purple yam</name>
    <dbReference type="NCBI Taxonomy" id="55571"/>
    <lineage>
        <taxon>Eukaryota</taxon>
        <taxon>Viridiplantae</taxon>
        <taxon>Streptophyta</taxon>
        <taxon>Embryophyta</taxon>
        <taxon>Tracheophyta</taxon>
        <taxon>Spermatophyta</taxon>
        <taxon>Magnoliopsida</taxon>
        <taxon>Liliopsida</taxon>
        <taxon>Dioscoreales</taxon>
        <taxon>Dioscoreaceae</taxon>
        <taxon>Dioscorea</taxon>
    </lineage>
</organism>
<dbReference type="EMBL" id="CM037027">
    <property type="protein sequence ID" value="KAH7657317.1"/>
    <property type="molecule type" value="Genomic_DNA"/>
</dbReference>
<name>A0ACB7UAH2_DIOAL</name>
<keyword evidence="2" id="KW-1185">Reference proteome</keyword>
<sequence length="472" mass="53091">MADLHEQQQHILVATFPGQGHINPALHLANRLAHFPTTHVTFSTTISGHRRMFPSSSSSELQHNLVTYSPFSDGHDDGITRSNTSFSDYFSIYNRLGPLNFSNILHSFAARGRPVTCIIYTILLPWVADVASDHGIPCFLYWIQASTVFSVYQHFLHGYETLISTHAHDPLFTLPFPNLKPSIQIRDLPSFCIMSPDHPFYPIFETLKEVFEKLESQIKESGGSNYKPKVLVNSFAELEPDVDVDEVELVPVGPVLPFLFEDQLQEEDDGSNLFKADDKGYMQWLDSKEEGSVVYISFGSFWEFKKEDMDEILKGLKESKRPYLWVVRKDNREKELLEIEGEEGDDQDGNGMMVEWCSQVRVLAHKAVGCFVTHCGWNSTLESLSCGVPMVSVPQWTDQGMNAKSEVDGNGVVKGEELVRCLELVMGDGEKGVEIRTKAKMWKDEALEAVSEGGSSDVNLKAFVDGIKKLIK</sequence>
<evidence type="ECO:0000313" key="1">
    <source>
        <dbReference type="EMBL" id="KAH7657317.1"/>
    </source>
</evidence>
<keyword evidence="1" id="KW-0808">Transferase</keyword>
<dbReference type="Proteomes" id="UP000827976">
    <property type="component" value="Chromosome 17"/>
</dbReference>
<evidence type="ECO:0000313" key="2">
    <source>
        <dbReference type="Proteomes" id="UP000827976"/>
    </source>
</evidence>
<keyword evidence="1" id="KW-0328">Glycosyltransferase</keyword>
<proteinExistence type="predicted"/>
<comment type="caution">
    <text evidence="1">The sequence shown here is derived from an EMBL/GenBank/DDBJ whole genome shotgun (WGS) entry which is preliminary data.</text>
</comment>